<feature type="compositionally biased region" description="Pro residues" evidence="4">
    <location>
        <begin position="1138"/>
        <end position="1167"/>
    </location>
</feature>
<evidence type="ECO:0000256" key="4">
    <source>
        <dbReference type="SAM" id="MobiDB-lite"/>
    </source>
</evidence>
<evidence type="ECO:0000256" key="1">
    <source>
        <dbReference type="ARBA" id="ARBA00008138"/>
    </source>
</evidence>
<comment type="similarity">
    <text evidence="1">Belongs to the UPF0677 family.</text>
</comment>
<feature type="region of interest" description="Disordered" evidence="4">
    <location>
        <begin position="1109"/>
        <end position="1171"/>
    </location>
</feature>
<dbReference type="InterPro" id="IPR007213">
    <property type="entry name" value="Ppm1/Ppm2/Tcmp"/>
</dbReference>
<dbReference type="InterPro" id="IPR011610">
    <property type="entry name" value="SAM_mthyl_Trfase_ML2640-like"/>
</dbReference>
<feature type="compositionally biased region" description="Low complexity" evidence="4">
    <location>
        <begin position="846"/>
        <end position="856"/>
    </location>
</feature>
<evidence type="ECO:0000313" key="6">
    <source>
        <dbReference type="Proteomes" id="UP000613740"/>
    </source>
</evidence>
<feature type="region of interest" description="Disordered" evidence="4">
    <location>
        <begin position="964"/>
        <end position="994"/>
    </location>
</feature>
<feature type="region of interest" description="Disordered" evidence="4">
    <location>
        <begin position="1"/>
        <end position="66"/>
    </location>
</feature>
<feature type="compositionally biased region" description="Pro residues" evidence="4">
    <location>
        <begin position="1"/>
        <end position="58"/>
    </location>
</feature>
<evidence type="ECO:0000256" key="2">
    <source>
        <dbReference type="ARBA" id="ARBA00022603"/>
    </source>
</evidence>
<dbReference type="PANTHER" id="PTHR43619">
    <property type="entry name" value="S-ADENOSYL-L-METHIONINE-DEPENDENT METHYLTRANSFERASE YKTD-RELATED"/>
    <property type="match status" value="1"/>
</dbReference>
<dbReference type="GO" id="GO:0032259">
    <property type="term" value="P:methylation"/>
    <property type="evidence" value="ECO:0007669"/>
    <property type="project" value="UniProtKB-KW"/>
</dbReference>
<feature type="compositionally biased region" description="Pro residues" evidence="4">
    <location>
        <begin position="168"/>
        <end position="281"/>
    </location>
</feature>
<dbReference type="Pfam" id="PF04072">
    <property type="entry name" value="LCM"/>
    <property type="match status" value="1"/>
</dbReference>
<feature type="region of interest" description="Disordered" evidence="4">
    <location>
        <begin position="840"/>
        <end position="868"/>
    </location>
</feature>
<gene>
    <name evidence="5" type="ORF">HYH02_001318</name>
</gene>
<evidence type="ECO:0008006" key="7">
    <source>
        <dbReference type="Google" id="ProtNLM"/>
    </source>
</evidence>
<keyword evidence="2" id="KW-0489">Methyltransferase</keyword>
<dbReference type="Gene3D" id="3.40.50.150">
    <property type="entry name" value="Vaccinia Virus protein VP39"/>
    <property type="match status" value="1"/>
</dbReference>
<name>A0A835WU48_9CHLO</name>
<keyword evidence="6" id="KW-1185">Reference proteome</keyword>
<keyword evidence="3" id="KW-0808">Transferase</keyword>
<feature type="compositionally biased region" description="Pro residues" evidence="4">
    <location>
        <begin position="466"/>
        <end position="486"/>
    </location>
</feature>
<dbReference type="InterPro" id="IPR029063">
    <property type="entry name" value="SAM-dependent_MTases_sf"/>
</dbReference>
<proteinExistence type="inferred from homology"/>
<evidence type="ECO:0000256" key="3">
    <source>
        <dbReference type="ARBA" id="ARBA00022679"/>
    </source>
</evidence>
<dbReference type="GO" id="GO:0008168">
    <property type="term" value="F:methyltransferase activity"/>
    <property type="evidence" value="ECO:0007669"/>
    <property type="project" value="UniProtKB-KW"/>
</dbReference>
<feature type="compositionally biased region" description="Pro residues" evidence="4">
    <location>
        <begin position="965"/>
        <end position="994"/>
    </location>
</feature>
<protein>
    <recommendedName>
        <fullName evidence="7">S-adenosyl-L-methionine-dependent methyltransferase</fullName>
    </recommendedName>
</protein>
<dbReference type="SUPFAM" id="SSF53335">
    <property type="entry name" value="S-adenosyl-L-methionine-dependent methyltransferases"/>
    <property type="match status" value="1"/>
</dbReference>
<dbReference type="EMBL" id="JAEHOD010000002">
    <property type="protein sequence ID" value="KAG2454288.1"/>
    <property type="molecule type" value="Genomic_DNA"/>
</dbReference>
<feature type="compositionally biased region" description="Pro residues" evidence="4">
    <location>
        <begin position="493"/>
        <end position="564"/>
    </location>
</feature>
<dbReference type="OrthoDB" id="203237at2759"/>
<feature type="region of interest" description="Disordered" evidence="4">
    <location>
        <begin position="168"/>
        <end position="284"/>
    </location>
</feature>
<evidence type="ECO:0000313" key="5">
    <source>
        <dbReference type="EMBL" id="KAG2454288.1"/>
    </source>
</evidence>
<reference evidence="5" key="1">
    <citation type="journal article" date="2020" name="bioRxiv">
        <title>Comparative genomics of Chlamydomonas.</title>
        <authorList>
            <person name="Craig R.J."/>
            <person name="Hasan A.R."/>
            <person name="Ness R.W."/>
            <person name="Keightley P.D."/>
        </authorList>
    </citation>
    <scope>NUCLEOTIDE SEQUENCE</scope>
    <source>
        <strain evidence="5">CCAP 11/173</strain>
    </source>
</reference>
<organism evidence="5 6">
    <name type="scientific">Chlamydomonas schloesseri</name>
    <dbReference type="NCBI Taxonomy" id="2026947"/>
    <lineage>
        <taxon>Eukaryota</taxon>
        <taxon>Viridiplantae</taxon>
        <taxon>Chlorophyta</taxon>
        <taxon>core chlorophytes</taxon>
        <taxon>Chlorophyceae</taxon>
        <taxon>CS clade</taxon>
        <taxon>Chlamydomonadales</taxon>
        <taxon>Chlamydomonadaceae</taxon>
        <taxon>Chlamydomonas</taxon>
    </lineage>
</organism>
<dbReference type="PANTHER" id="PTHR43619:SF2">
    <property type="entry name" value="S-ADENOSYL-L-METHIONINE-DEPENDENT METHYLTRANSFERASES SUPERFAMILY PROTEIN"/>
    <property type="match status" value="1"/>
</dbReference>
<feature type="region of interest" description="Disordered" evidence="4">
    <location>
        <begin position="466"/>
        <end position="565"/>
    </location>
</feature>
<feature type="compositionally biased region" description="Pro residues" evidence="4">
    <location>
        <begin position="1109"/>
        <end position="1130"/>
    </location>
</feature>
<dbReference type="Proteomes" id="UP000613740">
    <property type="component" value="Unassembled WGS sequence"/>
</dbReference>
<dbReference type="NCBIfam" id="TIGR00027">
    <property type="entry name" value="mthyl_TIGR00027"/>
    <property type="match status" value="1"/>
</dbReference>
<sequence length="1463" mass="150505">MPLPPSPAPPSPQPPLPLPPSPAPPSPQPPLPLPPSPAPPSPIPPSPPSPVPPSPSPTAAPGSDVGIEMTFGGVSLPDVNQIQLANQSCVELVNSTGAFKCVNNKLVAGSIIAGYVLTAPPGTPLNVFYSSIQTAMTTDPASLFSASFFTSFGISSVNGSVLPGAALPPSPPAPLPPPSPPTPPPPSPPPPPPPPPSPPPPALSPSPLPPSPAPPPRMPPSPQPPSPVPPSPAPLTPPPSPQPPAPPPLTPPPSPASRPPSPSPPPPPSPFPPPSPPPPPGQFISGYAVTYTPTFCVGLASDSGFDVFDPTSLDQFGRITAITYVYDAAIPGVVVAVKLTYGTGANTHTDVVAGSVYDPSSPTLSESSVSLVSPSGSALQTLSVCCTSTSSVAQLAVGFADGTAASTGLCPAGARRRVLLQAGVSPSGGSAAVPTGAMVGGVRGGRGASVNSIGFALAVKTSYPPPRTVPFPPSPAPPSPEPSPPPGRRRPPPPDAPSPPPPPPPSPPSPPQPAAPGTPARPPLPPRPPSPPPPPPFLPNVPPPPPPPVGTPAAPASPPPPPLPTTASVQVAFQAAVKVDYVQIVAGVPPQVPNTVPASTLVLLGPAVPIVRNTLADPVIASTIYGRGRVAAFGGEKMITSCCKPKGKPTPSDPSLDKIIVNTADWAAWYGKKVGKAIIRVSDTRYMPMAKYVVKQLPESFDNLKSAKIKTYYLSLKAFLKNGHKACDVYVIGSYDVQYLQPRVSQFLQEFVSLGKGLLVVGPDVMPSIFYPGTSAATPVPSPAASRRSLLLQRAAALLLGEASAEHDVMDADVSSLDGNEADEEMRLQLNSQMAAGGLARRRELQQQSGSSTSSSAPGDPLFNSTSIPVNQVSGPMGLVFSGYVSDPGGNLTVTSPSELQNAELAASQYVDYLQGRMSLTVPELSLAVSTITKARASVPRSTPGASRFWDLSDEATVLSATAPALPPLFGDPPPPPRLRPPPPQLPPRPPPPSFLPPSTAYVGCFFEVASRRALNTTLLTGAGISVDRCLGIATNTSNPSVAGTTFMGLQRTACFGGRELSSSFVAAQLAEAACPVPCPAAANQKCGGNANATGLPVSVYRILSAAPPPSLPSPPSPAIGAPPPSPAPAPALAGTRPPSPAPPVPQPRQQPPSPAPRPPVRPPPPGAKKKKALVFRTLNRELGRPNANADHLAPRLRDELMPRRSWLLKHLPGSKAQLRRTLENPLWGVPGAVNFIDARTKWFDGAVAEALADGIQQVVIVAAGYDTRAYRLGAPGVRFFEIDLPSASAAKKALVEKLKFVEDPSRLPTFVAADLSRVSLAEALAGTGFDPSQRTLFTVEGLIYYLPQAAASGLLSALSGLAASGSRAYFDFMSLDALEGRGSNFPGFKVTRKSVANKGEPFLSGIGPSREAVAAALAPHGLALREFLAPKDMVGLMLPHESWSDRKPPIASFYYYAAADKP</sequence>
<comment type="caution">
    <text evidence="5">The sequence shown here is derived from an EMBL/GenBank/DDBJ whole genome shotgun (WGS) entry which is preliminary data.</text>
</comment>
<accession>A0A835WU48</accession>